<dbReference type="EMBL" id="CM000881">
    <property type="protein sequence ID" value="PNT70394.1"/>
    <property type="molecule type" value="Genomic_DNA"/>
</dbReference>
<evidence type="ECO:0000313" key="3">
    <source>
        <dbReference type="EnsemblPlants" id="PNT70394"/>
    </source>
</evidence>
<dbReference type="EnsemblPlants" id="PNT70394">
    <property type="protein sequence ID" value="PNT70394"/>
    <property type="gene ID" value="BRADI_2g11284v3"/>
</dbReference>
<accession>A0A2K2D7Y1</accession>
<reference evidence="2" key="2">
    <citation type="submission" date="2017-06" db="EMBL/GenBank/DDBJ databases">
        <title>WGS assembly of Brachypodium distachyon.</title>
        <authorList>
            <consortium name="The International Brachypodium Initiative"/>
            <person name="Lucas S."/>
            <person name="Harmon-Smith M."/>
            <person name="Lail K."/>
            <person name="Tice H."/>
            <person name="Grimwood J."/>
            <person name="Bruce D."/>
            <person name="Barry K."/>
            <person name="Shu S."/>
            <person name="Lindquist E."/>
            <person name="Wang M."/>
            <person name="Pitluck S."/>
            <person name="Vogel J.P."/>
            <person name="Garvin D.F."/>
            <person name="Mockler T.C."/>
            <person name="Schmutz J."/>
            <person name="Rokhsar D."/>
            <person name="Bevan M.W."/>
        </authorList>
    </citation>
    <scope>NUCLEOTIDE SEQUENCE</scope>
    <source>
        <strain evidence="2">Bd21</strain>
    </source>
</reference>
<keyword evidence="4" id="KW-1185">Reference proteome</keyword>
<evidence type="ECO:0000313" key="4">
    <source>
        <dbReference type="Proteomes" id="UP000008810"/>
    </source>
</evidence>
<dbReference type="Proteomes" id="UP000008810">
    <property type="component" value="Chromosome 2"/>
</dbReference>
<feature type="compositionally biased region" description="Gly residues" evidence="1">
    <location>
        <begin position="52"/>
        <end position="61"/>
    </location>
</feature>
<proteinExistence type="predicted"/>
<reference evidence="2 3" key="1">
    <citation type="journal article" date="2010" name="Nature">
        <title>Genome sequencing and analysis of the model grass Brachypodium distachyon.</title>
        <authorList>
            <consortium name="International Brachypodium Initiative"/>
        </authorList>
    </citation>
    <scope>NUCLEOTIDE SEQUENCE [LARGE SCALE GENOMIC DNA]</scope>
    <source>
        <strain evidence="2 3">Bd21</strain>
    </source>
</reference>
<gene>
    <name evidence="2" type="ORF">BRADI_2g11284v3</name>
</gene>
<feature type="compositionally biased region" description="Basic residues" evidence="1">
    <location>
        <begin position="1"/>
        <end position="10"/>
    </location>
</feature>
<evidence type="ECO:0000256" key="1">
    <source>
        <dbReference type="SAM" id="MobiDB-lite"/>
    </source>
</evidence>
<reference evidence="3" key="3">
    <citation type="submission" date="2018-08" db="UniProtKB">
        <authorList>
            <consortium name="EnsemblPlants"/>
        </authorList>
    </citation>
    <scope>IDENTIFICATION</scope>
    <source>
        <strain evidence="3">cv. Bd21</strain>
    </source>
</reference>
<dbReference type="PROSITE" id="PS51257">
    <property type="entry name" value="PROKAR_LIPOPROTEIN"/>
    <property type="match status" value="1"/>
</dbReference>
<dbReference type="AlphaFoldDB" id="A0A2K2D7Y1"/>
<feature type="region of interest" description="Disordered" evidence="1">
    <location>
        <begin position="1"/>
        <end position="69"/>
    </location>
</feature>
<protein>
    <submittedName>
        <fullName evidence="2 3">Uncharacterized protein</fullName>
    </submittedName>
</protein>
<evidence type="ECO:0000313" key="2">
    <source>
        <dbReference type="EMBL" id="PNT70394.1"/>
    </source>
</evidence>
<feature type="region of interest" description="Disordered" evidence="1">
    <location>
        <begin position="116"/>
        <end position="137"/>
    </location>
</feature>
<organism evidence="2">
    <name type="scientific">Brachypodium distachyon</name>
    <name type="common">Purple false brome</name>
    <name type="synonym">Trachynia distachya</name>
    <dbReference type="NCBI Taxonomy" id="15368"/>
    <lineage>
        <taxon>Eukaryota</taxon>
        <taxon>Viridiplantae</taxon>
        <taxon>Streptophyta</taxon>
        <taxon>Embryophyta</taxon>
        <taxon>Tracheophyta</taxon>
        <taxon>Spermatophyta</taxon>
        <taxon>Magnoliopsida</taxon>
        <taxon>Liliopsida</taxon>
        <taxon>Poales</taxon>
        <taxon>Poaceae</taxon>
        <taxon>BOP clade</taxon>
        <taxon>Pooideae</taxon>
        <taxon>Stipodae</taxon>
        <taxon>Brachypodieae</taxon>
        <taxon>Brachypodium</taxon>
    </lineage>
</organism>
<sequence length="137" mass="15206">MPNSHRRKGWHGAAAVSSSCIHHRPTASHHHLPRVATGTRPRPNRRTVDVRGGAGGTGLKGPDGEAIGLGNELERKGMRWRGEERWPPGQRGYRRGWTPAPEWRRWRGTLACRKSGPVPTSLIRRASSLDTDGTWKA</sequence>
<dbReference type="Gramene" id="PNT70394">
    <property type="protein sequence ID" value="PNT70394"/>
    <property type="gene ID" value="BRADI_2g11284v3"/>
</dbReference>
<dbReference type="InParanoid" id="A0A2K2D7Y1"/>
<name>A0A2K2D7Y1_BRADI</name>
<feature type="compositionally biased region" description="Basic residues" evidence="1">
    <location>
        <begin position="21"/>
        <end position="33"/>
    </location>
</feature>